<comment type="caution">
    <text evidence="2">The sequence shown here is derived from an EMBL/GenBank/DDBJ whole genome shotgun (WGS) entry which is preliminary data.</text>
</comment>
<accession>X0TEL0</accession>
<keyword evidence="1" id="KW-1133">Transmembrane helix</keyword>
<dbReference type="EMBL" id="BARS01018185">
    <property type="protein sequence ID" value="GAF91664.1"/>
    <property type="molecule type" value="Genomic_DNA"/>
</dbReference>
<feature type="non-terminal residue" evidence="2">
    <location>
        <position position="106"/>
    </location>
</feature>
<evidence type="ECO:0000256" key="1">
    <source>
        <dbReference type="SAM" id="Phobius"/>
    </source>
</evidence>
<keyword evidence="1" id="KW-0472">Membrane</keyword>
<organism evidence="2">
    <name type="scientific">marine sediment metagenome</name>
    <dbReference type="NCBI Taxonomy" id="412755"/>
    <lineage>
        <taxon>unclassified sequences</taxon>
        <taxon>metagenomes</taxon>
        <taxon>ecological metagenomes</taxon>
    </lineage>
</organism>
<feature type="transmembrane region" description="Helical" evidence="1">
    <location>
        <begin position="12"/>
        <end position="35"/>
    </location>
</feature>
<gene>
    <name evidence="2" type="ORF">S01H1_29628</name>
</gene>
<sequence length="106" mass="11478">MKNSNGEAEEKIGRGGMILLVLAAAAVAALIIGYVRSGIISGLVEGLPGLQEELEECGELASEYLALRKQQVDPKDRDRYVRTLMEKLAREHGVRGALRGISETEV</sequence>
<evidence type="ECO:0000313" key="2">
    <source>
        <dbReference type="EMBL" id="GAF91664.1"/>
    </source>
</evidence>
<keyword evidence="1" id="KW-0812">Transmembrane</keyword>
<name>X0TEL0_9ZZZZ</name>
<protein>
    <submittedName>
        <fullName evidence="2">Uncharacterized protein</fullName>
    </submittedName>
</protein>
<reference evidence="2" key="1">
    <citation type="journal article" date="2014" name="Front. Microbiol.">
        <title>High frequency of phylogenetically diverse reductive dehalogenase-homologous genes in deep subseafloor sedimentary metagenomes.</title>
        <authorList>
            <person name="Kawai M."/>
            <person name="Futagami T."/>
            <person name="Toyoda A."/>
            <person name="Takaki Y."/>
            <person name="Nishi S."/>
            <person name="Hori S."/>
            <person name="Arai W."/>
            <person name="Tsubouchi T."/>
            <person name="Morono Y."/>
            <person name="Uchiyama I."/>
            <person name="Ito T."/>
            <person name="Fujiyama A."/>
            <person name="Inagaki F."/>
            <person name="Takami H."/>
        </authorList>
    </citation>
    <scope>NUCLEOTIDE SEQUENCE</scope>
    <source>
        <strain evidence="2">Expedition CK06-06</strain>
    </source>
</reference>
<dbReference type="AlphaFoldDB" id="X0TEL0"/>
<proteinExistence type="predicted"/>